<dbReference type="GO" id="GO:0008168">
    <property type="term" value="F:methyltransferase activity"/>
    <property type="evidence" value="ECO:0007669"/>
    <property type="project" value="UniProtKB-KW"/>
</dbReference>
<dbReference type="GO" id="GO:0032259">
    <property type="term" value="P:methylation"/>
    <property type="evidence" value="ECO:0007669"/>
    <property type="project" value="UniProtKB-KW"/>
</dbReference>
<protein>
    <submittedName>
        <fullName evidence="6">Isoprenylcysteine carboxylmethyltransferase family protein</fullName>
    </submittedName>
</protein>
<keyword evidence="3 5" id="KW-1133">Transmembrane helix</keyword>
<dbReference type="Proteomes" id="UP000315901">
    <property type="component" value="Unassembled WGS sequence"/>
</dbReference>
<accession>A0A501WLB6</accession>
<keyword evidence="6" id="KW-0808">Transferase</keyword>
<feature type="transmembrane region" description="Helical" evidence="5">
    <location>
        <begin position="7"/>
        <end position="28"/>
    </location>
</feature>
<evidence type="ECO:0000256" key="5">
    <source>
        <dbReference type="SAM" id="Phobius"/>
    </source>
</evidence>
<evidence type="ECO:0000256" key="2">
    <source>
        <dbReference type="ARBA" id="ARBA00022692"/>
    </source>
</evidence>
<name>A0A501WLB6_9GAMM</name>
<dbReference type="RefSeq" id="WP_140589721.1">
    <property type="nucleotide sequence ID" value="NZ_VFRR01000026.1"/>
</dbReference>
<gene>
    <name evidence="6" type="ORF">FJM67_12355</name>
</gene>
<evidence type="ECO:0000313" key="6">
    <source>
        <dbReference type="EMBL" id="TPE49190.1"/>
    </source>
</evidence>
<keyword evidence="2 5" id="KW-0812">Transmembrane</keyword>
<evidence type="ECO:0000256" key="1">
    <source>
        <dbReference type="ARBA" id="ARBA00004127"/>
    </source>
</evidence>
<dbReference type="EMBL" id="VFRR01000026">
    <property type="protein sequence ID" value="TPE49190.1"/>
    <property type="molecule type" value="Genomic_DNA"/>
</dbReference>
<evidence type="ECO:0000256" key="3">
    <source>
        <dbReference type="ARBA" id="ARBA00022989"/>
    </source>
</evidence>
<dbReference type="Pfam" id="PF04191">
    <property type="entry name" value="PEMT"/>
    <property type="match status" value="1"/>
</dbReference>
<keyword evidence="6" id="KW-0489">Methyltransferase</keyword>
<dbReference type="InterPro" id="IPR007318">
    <property type="entry name" value="Phopholipid_MeTrfase"/>
</dbReference>
<proteinExistence type="predicted"/>
<sequence>MALKMPPLFLLVGYIAMAWCIAMFMPQWHIKIPGALFICLWLVLMGGLIVSAAVVGFARAKTTMDPRSPKNTVTVVTTGIYRFSRNPMYLGFAMILTGVCIWLGNLGSFLTLPLFVLYLNHFQILPEEADLQKKFGKAYVAYKKQVRRWL</sequence>
<dbReference type="GO" id="GO:0012505">
    <property type="term" value="C:endomembrane system"/>
    <property type="evidence" value="ECO:0007669"/>
    <property type="project" value="UniProtKB-SubCell"/>
</dbReference>
<reference evidence="6 7" key="1">
    <citation type="submission" date="2019-06" db="EMBL/GenBank/DDBJ databases">
        <title>A novel bacterium of genus Marinomonas, isolated from coastal sand.</title>
        <authorList>
            <person name="Huang H."/>
            <person name="Mo K."/>
            <person name="Hu Y."/>
        </authorList>
    </citation>
    <scope>NUCLEOTIDE SEQUENCE [LARGE SCALE GENOMIC DNA]</scope>
    <source>
        <strain evidence="6 7">HB171799</strain>
    </source>
</reference>
<organism evidence="6 7">
    <name type="scientific">Maribrevibacterium harenarium</name>
    <dbReference type="NCBI Taxonomy" id="2589817"/>
    <lineage>
        <taxon>Bacteria</taxon>
        <taxon>Pseudomonadati</taxon>
        <taxon>Pseudomonadota</taxon>
        <taxon>Gammaproteobacteria</taxon>
        <taxon>Oceanospirillales</taxon>
        <taxon>Oceanospirillaceae</taxon>
        <taxon>Maribrevibacterium</taxon>
    </lineage>
</organism>
<evidence type="ECO:0000256" key="4">
    <source>
        <dbReference type="ARBA" id="ARBA00023136"/>
    </source>
</evidence>
<dbReference type="AlphaFoldDB" id="A0A501WLB6"/>
<keyword evidence="7" id="KW-1185">Reference proteome</keyword>
<keyword evidence="4 5" id="KW-0472">Membrane</keyword>
<comment type="caution">
    <text evidence="6">The sequence shown here is derived from an EMBL/GenBank/DDBJ whole genome shotgun (WGS) entry which is preliminary data.</text>
</comment>
<evidence type="ECO:0000313" key="7">
    <source>
        <dbReference type="Proteomes" id="UP000315901"/>
    </source>
</evidence>
<feature type="transmembrane region" description="Helical" evidence="5">
    <location>
        <begin position="34"/>
        <end position="58"/>
    </location>
</feature>
<dbReference type="OrthoDB" id="9811969at2"/>
<feature type="transmembrane region" description="Helical" evidence="5">
    <location>
        <begin position="89"/>
        <end position="118"/>
    </location>
</feature>
<comment type="subcellular location">
    <subcellularLocation>
        <location evidence="1">Endomembrane system</location>
        <topology evidence="1">Multi-pass membrane protein</topology>
    </subcellularLocation>
</comment>
<dbReference type="PANTHER" id="PTHR12714:SF24">
    <property type="entry name" value="SLR1182 PROTEIN"/>
    <property type="match status" value="1"/>
</dbReference>
<dbReference type="PANTHER" id="PTHR12714">
    <property type="entry name" value="PROTEIN-S ISOPRENYLCYSTEINE O-METHYLTRANSFERASE"/>
    <property type="match status" value="1"/>
</dbReference>
<dbReference type="Gene3D" id="1.20.120.1630">
    <property type="match status" value="1"/>
</dbReference>